<dbReference type="EMBL" id="JAHWGL010000051">
    <property type="protein sequence ID" value="MBW3129430.1"/>
    <property type="molecule type" value="Genomic_DNA"/>
</dbReference>
<reference evidence="1 2" key="1">
    <citation type="submission" date="2021-07" db="EMBL/GenBank/DDBJ databases">
        <title>Hymenobacter profundi sp. nov., isolated from deep-sea water.</title>
        <authorList>
            <person name="Kim M.K."/>
        </authorList>
    </citation>
    <scope>NUCLEOTIDE SEQUENCE [LARGE SCALE GENOMIC DNA]</scope>
    <source>
        <strain evidence="1 2">M2</strain>
    </source>
</reference>
<name>A0ABS6X0V8_9BACT</name>
<comment type="caution">
    <text evidence="1">The sequence shown here is derived from an EMBL/GenBank/DDBJ whole genome shotgun (WGS) entry which is preliminary data.</text>
</comment>
<protein>
    <submittedName>
        <fullName evidence="1">Carboxypeptidase-like regulatory domain-containing protein</fullName>
    </submittedName>
</protein>
<evidence type="ECO:0000313" key="2">
    <source>
        <dbReference type="Proteomes" id="UP000826188"/>
    </source>
</evidence>
<gene>
    <name evidence="1" type="ORF">KYK14_12775</name>
</gene>
<sequence>MNSHTQQGFAGVILLFRQDSTIVSGVHTDSSGRFHLSDIPVGRYQLEVQHVGYRSKWLDLTVAPSTLDDLSILFPEPCPYQYSSGQRPICVGGYTDQLIPIKYGPPSKQLLAKARQKKVYLAGCEVTGCDPRYYCSQHKKQL</sequence>
<dbReference type="Proteomes" id="UP000826188">
    <property type="component" value="Unassembled WGS sequence"/>
</dbReference>
<proteinExistence type="predicted"/>
<accession>A0ABS6X0V8</accession>
<keyword evidence="2" id="KW-1185">Reference proteome</keyword>
<dbReference type="Pfam" id="PF13620">
    <property type="entry name" value="CarboxypepD_reg"/>
    <property type="match status" value="1"/>
</dbReference>
<organism evidence="1 2">
    <name type="scientific">Hymenobacter profundi</name>
    <dbReference type="NCBI Taxonomy" id="1982110"/>
    <lineage>
        <taxon>Bacteria</taxon>
        <taxon>Pseudomonadati</taxon>
        <taxon>Bacteroidota</taxon>
        <taxon>Cytophagia</taxon>
        <taxon>Cytophagales</taxon>
        <taxon>Hymenobacteraceae</taxon>
        <taxon>Hymenobacter</taxon>
    </lineage>
</organism>
<evidence type="ECO:0000313" key="1">
    <source>
        <dbReference type="EMBL" id="MBW3129430.1"/>
    </source>
</evidence>